<accession>A0A9P7K4P6</accession>
<proteinExistence type="predicted"/>
<dbReference type="OrthoDB" id="3268830at2759"/>
<feature type="region of interest" description="Disordered" evidence="1">
    <location>
        <begin position="1"/>
        <end position="31"/>
    </location>
</feature>
<keyword evidence="3" id="KW-1185">Reference proteome</keyword>
<reference evidence="2" key="2">
    <citation type="submission" date="2021-10" db="EMBL/GenBank/DDBJ databases">
        <title>Phylogenomics reveals ancestral predisposition of the termite-cultivated fungus Termitomyces towards a domesticated lifestyle.</title>
        <authorList>
            <person name="Auxier B."/>
            <person name="Grum-Grzhimaylo A."/>
            <person name="Cardenas M.E."/>
            <person name="Lodge J.D."/>
            <person name="Laessoe T."/>
            <person name="Pedersen O."/>
            <person name="Smith M.E."/>
            <person name="Kuyper T.W."/>
            <person name="Franco-Molano E.A."/>
            <person name="Baroni T.J."/>
            <person name="Aanen D.K."/>
        </authorList>
    </citation>
    <scope>NUCLEOTIDE SEQUENCE</scope>
    <source>
        <strain evidence="2">D49</strain>
    </source>
</reference>
<evidence type="ECO:0000313" key="2">
    <source>
        <dbReference type="EMBL" id="KAG5638141.1"/>
    </source>
</evidence>
<protein>
    <submittedName>
        <fullName evidence="2">Uncharacterized protein</fullName>
    </submittedName>
</protein>
<reference evidence="2" key="1">
    <citation type="submission" date="2021-02" db="EMBL/GenBank/DDBJ databases">
        <authorList>
            <person name="Nieuwenhuis M."/>
            <person name="Van De Peppel L.J.J."/>
        </authorList>
    </citation>
    <scope>NUCLEOTIDE SEQUENCE</scope>
    <source>
        <strain evidence="2">D49</strain>
    </source>
</reference>
<sequence length="110" mass="12471">MDRKVETPERQVLGHGHASSSPSVPATPPPARTAEAIFEEYYLRSHGKKSVPLAFTHWQDWSWSQLRHPRFMVSSDRTSYDIDDNDSTVAELYINDVESTFNDSISAAVF</sequence>
<dbReference type="EMBL" id="JABCKI010005779">
    <property type="protein sequence ID" value="KAG5638141.1"/>
    <property type="molecule type" value="Genomic_DNA"/>
</dbReference>
<dbReference type="Proteomes" id="UP000717328">
    <property type="component" value="Unassembled WGS sequence"/>
</dbReference>
<evidence type="ECO:0000256" key="1">
    <source>
        <dbReference type="SAM" id="MobiDB-lite"/>
    </source>
</evidence>
<gene>
    <name evidence="2" type="ORF">H0H81_001660</name>
</gene>
<comment type="caution">
    <text evidence="2">The sequence shown here is derived from an EMBL/GenBank/DDBJ whole genome shotgun (WGS) entry which is preliminary data.</text>
</comment>
<organism evidence="2 3">
    <name type="scientific">Sphagnurus paluster</name>
    <dbReference type="NCBI Taxonomy" id="117069"/>
    <lineage>
        <taxon>Eukaryota</taxon>
        <taxon>Fungi</taxon>
        <taxon>Dikarya</taxon>
        <taxon>Basidiomycota</taxon>
        <taxon>Agaricomycotina</taxon>
        <taxon>Agaricomycetes</taxon>
        <taxon>Agaricomycetidae</taxon>
        <taxon>Agaricales</taxon>
        <taxon>Tricholomatineae</taxon>
        <taxon>Lyophyllaceae</taxon>
        <taxon>Sphagnurus</taxon>
    </lineage>
</organism>
<evidence type="ECO:0000313" key="3">
    <source>
        <dbReference type="Proteomes" id="UP000717328"/>
    </source>
</evidence>
<name>A0A9P7K4P6_9AGAR</name>
<dbReference type="AlphaFoldDB" id="A0A9P7K4P6"/>